<keyword evidence="2" id="KW-1185">Reference proteome</keyword>
<evidence type="ECO:0000313" key="2">
    <source>
        <dbReference type="Proteomes" id="UP000030300"/>
    </source>
</evidence>
<dbReference type="HOGENOM" id="CLU_949399_0_0_11"/>
<dbReference type="Proteomes" id="UP000030300">
    <property type="component" value="Chromosome"/>
</dbReference>
<dbReference type="RefSeq" id="WP_038676835.1">
    <property type="nucleotide sequence ID" value="NZ_BJMC01000029.1"/>
</dbReference>
<dbReference type="STRING" id="2045.KR76_04140"/>
<dbReference type="EMBL" id="CP009896">
    <property type="protein sequence ID" value="AIY16150.1"/>
    <property type="molecule type" value="Genomic_DNA"/>
</dbReference>
<accession>A0A0A1DLA0</accession>
<reference evidence="1 2" key="1">
    <citation type="journal article" date="2015" name="Genome Announc.">
        <title>Complete Genome Sequence of Steroid-Transforming Nocardioides simplex VKM Ac-2033D.</title>
        <authorList>
            <person name="Shtratnikova V.Y."/>
            <person name="Schelkunov M.I."/>
            <person name="Pekov Y.A."/>
            <person name="Fokina V.V."/>
            <person name="Logacheva M.D."/>
            <person name="Sokolov S.L."/>
            <person name="Bragin E.Y."/>
            <person name="Ashapkin V.V."/>
            <person name="Donova M.V."/>
        </authorList>
    </citation>
    <scope>NUCLEOTIDE SEQUENCE [LARGE SCALE GENOMIC DNA]</scope>
    <source>
        <strain evidence="1 2">VKM Ac-2033D</strain>
    </source>
</reference>
<evidence type="ECO:0000313" key="1">
    <source>
        <dbReference type="EMBL" id="AIY16150.1"/>
    </source>
</evidence>
<proteinExistence type="predicted"/>
<dbReference type="GeneID" id="96608151"/>
<organism evidence="1 2">
    <name type="scientific">Nocardioides simplex</name>
    <name type="common">Arthrobacter simplex</name>
    <dbReference type="NCBI Taxonomy" id="2045"/>
    <lineage>
        <taxon>Bacteria</taxon>
        <taxon>Bacillati</taxon>
        <taxon>Actinomycetota</taxon>
        <taxon>Actinomycetes</taxon>
        <taxon>Propionibacteriales</taxon>
        <taxon>Nocardioidaceae</taxon>
        <taxon>Pimelobacter</taxon>
    </lineage>
</organism>
<protein>
    <submittedName>
        <fullName evidence="1">Uncharacterized protein</fullName>
    </submittedName>
</protein>
<name>A0A0A1DLA0_NOCSI</name>
<dbReference type="AlphaFoldDB" id="A0A0A1DLA0"/>
<sequence>MTGLHAALAALADEWETKYGIRSEAHRVFGPQKVSIEYAVRTLRTLAAQHLPVATDSTEHDPALVEKVARIIHRFDCEWHEECSGPNFSDQRLARFVLDAVATGSTTAEIEDGFGGCWPTCGPGCDLQVVRPGKVQCNHTSSTCPDALAPEPSDRAGLSEALVISHPGQCCEGYCIEGLGLHAAARDVAETLARAVADRLAVAEQTPDLTNEYGDLAVRCARERDEQRARAEAAEQEAATLRSQVAAAWALVEEWQPKGQPGVIGWFPDPHAHALRAALGNSAQVVQQIKATALEKAADAIQALHPGEVKNSVTFLRELARRVRDGGDHG</sequence>
<dbReference type="KEGG" id="psim:KR76_04140"/>
<gene>
    <name evidence="1" type="ORF">KR76_04140</name>
</gene>